<evidence type="ECO:0000256" key="13">
    <source>
        <dbReference type="ARBA" id="ARBA00048988"/>
    </source>
</evidence>
<keyword evidence="3" id="KW-0227">DNA damage</keyword>
<dbReference type="InterPro" id="IPR011335">
    <property type="entry name" value="Restrct_endonuc-II-like"/>
</dbReference>
<evidence type="ECO:0000256" key="2">
    <source>
        <dbReference type="ARBA" id="ARBA00022741"/>
    </source>
</evidence>
<evidence type="ECO:0000313" key="17">
    <source>
        <dbReference type="EMBL" id="SIN67574.1"/>
    </source>
</evidence>
<dbReference type="PANTHER" id="PTHR11070">
    <property type="entry name" value="UVRD / RECB / PCRA DNA HELICASE FAMILY MEMBER"/>
    <property type="match status" value="1"/>
</dbReference>
<dbReference type="EMBL" id="FSQZ01000001">
    <property type="protein sequence ID" value="SIN67574.1"/>
    <property type="molecule type" value="Genomic_DNA"/>
</dbReference>
<feature type="domain" description="UvrD-like helicase C-terminal" evidence="16">
    <location>
        <begin position="520"/>
        <end position="789"/>
    </location>
</feature>
<evidence type="ECO:0000256" key="3">
    <source>
        <dbReference type="ARBA" id="ARBA00022763"/>
    </source>
</evidence>
<keyword evidence="4 14" id="KW-0378">Hydrolase</keyword>
<keyword evidence="10" id="KW-0413">Isomerase</keyword>
<protein>
    <recommendedName>
        <fullName evidence="12">DNA 3'-5' helicase</fullName>
        <ecNumber evidence="12">5.6.2.4</ecNumber>
    </recommendedName>
</protein>
<sequence>MEIDEATLADLFLAKATPKQREAVVSKDGLIVISAGAGSGKTRTLSWRFAWLVATGSARHDEVLTITYTEKAAQEMEDRILSTLKEWLQILEGSSLTFKQKDTVSRNLKRACERFDEAQISTIHSFAMNLLKSFSHFLDTSPNFDIVSPPQEDQFYGSAVNALDLLDEDWFVQGAAPEWQERIKALFSNDTFKESLNFYGPRAFVDLARQACALFGSRGLDPEGLFEGATRLEDLDSRTMDLISALRSDQGGFYDSLYDFWIEEARAKDYEKDKLSLSVRVLQGNWKERRPKSYIEWAHFLVDLNDKVFSDIRSGGEFKKCLESVLSERFGHEGLKAHREALSCDIALARWAIEASKDRPLREILLKFSGMLWAIWEEHKKRHGILSFDDLLIRAKDLVASHPEAAGKYRHILVDEFQDTNGVQCMLIESIKAARQDQTIKLFVVGDLKQSIYRFRHANLEIFADYIRRAQGGEGHYIALGESFRMSEGLLKNINDLFGHLWRDGMSSSLKYPYEPLIYPEILKKEDKDLETTHDETESLQIVIEAAGEDKDGNKVNGTSRKSSLALKLAGLFSAIHEKGAPWNDMVVLVPARSYYEALEEAFQRLEIPAVFVEQKSFFSRAETIDATAFLLALNDPEDDFAMIGLLSSPFLRLSQEAALKALASLRKENDRGRAWNYVKTNLSNVARKIEDLRRRAFLRGPADALNYLLEEPLWMMSLPPYKRISAFSNVRHLVHLLKTYEDAFGKDVVGAAWYLKETTKLNIPYEETTPLGEDEDVVRVMTVHAAKGLEFPIVAVFGLEHRRHPRSGSSLVPSIFTGAVLSSYPDPFMQKESPPSKIVHDYLEGMAQDEEKLRLFYVACTRAKKRLILCGSCSVDKERNPSGKNGLWLKSLLAWQEEKNFDISEKLSGEIGANYREKRKTKIKREPSKPVSLKKISLKVKPSPIDRLSATEYAIFSWCPRAYRLGYKQGLPLKWELPRSEDYGGPDVGSLMHWILAHWDLRKESLPRFFPQNDEGLEEVLRLLPTGMRPALKDKAHWDTLQDWLSSFAESPLGAKIKGLLASRKGQILREAPFNIKMDFGTRLVGQIDLLYYDESKVYIWDYKITEESDTRENSFMDLYYNQLKFYGYVARRQFPRQALEMGLYMLREKRAVAVDMKGLSFDDVERQINDISFRVVNGPFEGNDNMCHSCPWKNLCSRQLCP</sequence>
<comment type="catalytic activity">
    <reaction evidence="11">
        <text>Couples ATP hydrolysis with the unwinding of duplex DNA by translocating in the 3'-5' direction.</text>
        <dbReference type="EC" id="5.6.2.4"/>
    </reaction>
</comment>
<dbReference type="Proteomes" id="UP000185093">
    <property type="component" value="Unassembled WGS sequence"/>
</dbReference>
<dbReference type="InterPro" id="IPR000212">
    <property type="entry name" value="DNA_helicase_UvrD/REP"/>
</dbReference>
<keyword evidence="6" id="KW-0269">Exonuclease</keyword>
<dbReference type="InterPro" id="IPR038726">
    <property type="entry name" value="PDDEXK_AddAB-type"/>
</dbReference>
<evidence type="ECO:0000313" key="18">
    <source>
        <dbReference type="Proteomes" id="UP000185093"/>
    </source>
</evidence>
<name>A0ABY1JD46_9BACT</name>
<dbReference type="InterPro" id="IPR011604">
    <property type="entry name" value="PDDEXK-like_dom_sf"/>
</dbReference>
<dbReference type="Pfam" id="PF12705">
    <property type="entry name" value="PDDEXK_1"/>
    <property type="match status" value="1"/>
</dbReference>
<evidence type="ECO:0000256" key="1">
    <source>
        <dbReference type="ARBA" id="ARBA00022722"/>
    </source>
</evidence>
<evidence type="ECO:0000256" key="12">
    <source>
        <dbReference type="ARBA" id="ARBA00034808"/>
    </source>
</evidence>
<evidence type="ECO:0000256" key="10">
    <source>
        <dbReference type="ARBA" id="ARBA00023235"/>
    </source>
</evidence>
<dbReference type="InterPro" id="IPR027417">
    <property type="entry name" value="P-loop_NTPase"/>
</dbReference>
<evidence type="ECO:0000259" key="16">
    <source>
        <dbReference type="PROSITE" id="PS51217"/>
    </source>
</evidence>
<dbReference type="InterPro" id="IPR014016">
    <property type="entry name" value="UvrD-like_ATP-bd"/>
</dbReference>
<dbReference type="EC" id="5.6.2.4" evidence="12"/>
<dbReference type="Pfam" id="PF00580">
    <property type="entry name" value="UvrD-helicase"/>
    <property type="match status" value="1"/>
</dbReference>
<dbReference type="InterPro" id="IPR014017">
    <property type="entry name" value="DNA_helicase_UvrD-like_C"/>
</dbReference>
<evidence type="ECO:0000256" key="8">
    <source>
        <dbReference type="ARBA" id="ARBA00023125"/>
    </source>
</evidence>
<proteinExistence type="predicted"/>
<organism evidence="17 18">
    <name type="scientific">Acetomicrobium flavidum</name>
    <dbReference type="NCBI Taxonomy" id="49896"/>
    <lineage>
        <taxon>Bacteria</taxon>
        <taxon>Thermotogati</taxon>
        <taxon>Synergistota</taxon>
        <taxon>Synergistia</taxon>
        <taxon>Synergistales</taxon>
        <taxon>Acetomicrobiaceae</taxon>
        <taxon>Acetomicrobium</taxon>
    </lineage>
</organism>
<dbReference type="GO" id="GO:0004386">
    <property type="term" value="F:helicase activity"/>
    <property type="evidence" value="ECO:0007669"/>
    <property type="project" value="UniProtKB-KW"/>
</dbReference>
<keyword evidence="1" id="KW-0540">Nuclease</keyword>
<reference evidence="17 18" key="1">
    <citation type="submission" date="2016-11" db="EMBL/GenBank/DDBJ databases">
        <authorList>
            <person name="Varghese N."/>
            <person name="Submissions S."/>
        </authorList>
    </citation>
    <scope>NUCLEOTIDE SEQUENCE [LARGE SCALE GENOMIC DNA]</scope>
    <source>
        <strain evidence="17 18">DSM 20664</strain>
    </source>
</reference>
<dbReference type="PANTHER" id="PTHR11070:SF67">
    <property type="entry name" value="DNA 3'-5' HELICASE"/>
    <property type="match status" value="1"/>
</dbReference>
<keyword evidence="7 14" id="KW-0067">ATP-binding</keyword>
<evidence type="ECO:0000256" key="9">
    <source>
        <dbReference type="ARBA" id="ARBA00023204"/>
    </source>
</evidence>
<evidence type="ECO:0000256" key="5">
    <source>
        <dbReference type="ARBA" id="ARBA00022806"/>
    </source>
</evidence>
<dbReference type="Gene3D" id="3.90.320.10">
    <property type="match status" value="1"/>
</dbReference>
<evidence type="ECO:0000256" key="4">
    <source>
        <dbReference type="ARBA" id="ARBA00022801"/>
    </source>
</evidence>
<dbReference type="PROSITE" id="PS51217">
    <property type="entry name" value="UVRD_HELICASE_CTER"/>
    <property type="match status" value="1"/>
</dbReference>
<evidence type="ECO:0000259" key="15">
    <source>
        <dbReference type="PROSITE" id="PS51198"/>
    </source>
</evidence>
<dbReference type="PROSITE" id="PS51198">
    <property type="entry name" value="UVRD_HELICASE_ATP_BIND"/>
    <property type="match status" value="1"/>
</dbReference>
<keyword evidence="2 14" id="KW-0547">Nucleotide-binding</keyword>
<keyword evidence="9" id="KW-0234">DNA repair</keyword>
<dbReference type="Gene3D" id="1.10.486.10">
    <property type="entry name" value="PCRA, domain 4"/>
    <property type="match status" value="1"/>
</dbReference>
<keyword evidence="18" id="KW-1185">Reference proteome</keyword>
<comment type="catalytic activity">
    <reaction evidence="13">
        <text>ATP + H2O = ADP + phosphate + H(+)</text>
        <dbReference type="Rhea" id="RHEA:13065"/>
        <dbReference type="ChEBI" id="CHEBI:15377"/>
        <dbReference type="ChEBI" id="CHEBI:15378"/>
        <dbReference type="ChEBI" id="CHEBI:30616"/>
        <dbReference type="ChEBI" id="CHEBI:43474"/>
        <dbReference type="ChEBI" id="CHEBI:456216"/>
        <dbReference type="EC" id="5.6.2.4"/>
    </reaction>
</comment>
<evidence type="ECO:0000256" key="14">
    <source>
        <dbReference type="PROSITE-ProRule" id="PRU00560"/>
    </source>
</evidence>
<dbReference type="RefSeq" id="WP_074199521.1">
    <property type="nucleotide sequence ID" value="NZ_FSQZ01000001.1"/>
</dbReference>
<evidence type="ECO:0000256" key="7">
    <source>
        <dbReference type="ARBA" id="ARBA00022840"/>
    </source>
</evidence>
<keyword evidence="8" id="KW-0238">DNA-binding</keyword>
<gene>
    <name evidence="17" type="ORF">SAMN05444368_1075</name>
</gene>
<accession>A0ABY1JD46</accession>
<feature type="domain" description="UvrD-like helicase ATP-binding" evidence="15">
    <location>
        <begin position="14"/>
        <end position="487"/>
    </location>
</feature>
<comment type="caution">
    <text evidence="17">The sequence shown here is derived from an EMBL/GenBank/DDBJ whole genome shotgun (WGS) entry which is preliminary data.</text>
</comment>
<dbReference type="SUPFAM" id="SSF52540">
    <property type="entry name" value="P-loop containing nucleoside triphosphate hydrolases"/>
    <property type="match status" value="1"/>
</dbReference>
<dbReference type="SUPFAM" id="SSF52980">
    <property type="entry name" value="Restriction endonuclease-like"/>
    <property type="match status" value="1"/>
</dbReference>
<dbReference type="Pfam" id="PF13361">
    <property type="entry name" value="UvrD_C"/>
    <property type="match status" value="2"/>
</dbReference>
<evidence type="ECO:0000256" key="6">
    <source>
        <dbReference type="ARBA" id="ARBA00022839"/>
    </source>
</evidence>
<keyword evidence="5 14" id="KW-0347">Helicase</keyword>
<dbReference type="Gene3D" id="3.40.50.300">
    <property type="entry name" value="P-loop containing nucleotide triphosphate hydrolases"/>
    <property type="match status" value="3"/>
</dbReference>
<feature type="binding site" evidence="14">
    <location>
        <begin position="35"/>
        <end position="42"/>
    </location>
    <ligand>
        <name>ATP</name>
        <dbReference type="ChEBI" id="CHEBI:30616"/>
    </ligand>
</feature>
<evidence type="ECO:0000256" key="11">
    <source>
        <dbReference type="ARBA" id="ARBA00034617"/>
    </source>
</evidence>